<evidence type="ECO:0000256" key="3">
    <source>
        <dbReference type="ARBA" id="ARBA00023002"/>
    </source>
</evidence>
<accession>A0A3D1JHW3</accession>
<gene>
    <name evidence="5" type="ORF">DEQ80_09555</name>
</gene>
<evidence type="ECO:0000313" key="5">
    <source>
        <dbReference type="EMBL" id="HCE18092.1"/>
    </source>
</evidence>
<organism evidence="5 6">
    <name type="scientific">Anaerolinea thermolimosa</name>
    <dbReference type="NCBI Taxonomy" id="229919"/>
    <lineage>
        <taxon>Bacteria</taxon>
        <taxon>Bacillati</taxon>
        <taxon>Chloroflexota</taxon>
        <taxon>Anaerolineae</taxon>
        <taxon>Anaerolineales</taxon>
        <taxon>Anaerolineaceae</taxon>
        <taxon>Anaerolinea</taxon>
    </lineage>
</organism>
<comment type="pathway">
    <text evidence="1">Cofactor biosynthesis; riboflavin biosynthesis.</text>
</comment>
<dbReference type="RefSeq" id="WP_062192706.1">
    <property type="nucleotide sequence ID" value="NZ_DF967965.1"/>
</dbReference>
<proteinExistence type="predicted"/>
<name>A0A3D1JHW3_9CHLR</name>
<dbReference type="InterPro" id="IPR002734">
    <property type="entry name" value="RibDG_C"/>
</dbReference>
<dbReference type="PANTHER" id="PTHR38011:SF7">
    <property type="entry name" value="2,5-DIAMINO-6-RIBOSYLAMINO-4(3H)-PYRIMIDINONE 5'-PHOSPHATE REDUCTASE"/>
    <property type="match status" value="1"/>
</dbReference>
<dbReference type="GO" id="GO:0016787">
    <property type="term" value="F:hydrolase activity"/>
    <property type="evidence" value="ECO:0007669"/>
    <property type="project" value="UniProtKB-KW"/>
</dbReference>
<keyword evidence="2" id="KW-0521">NADP</keyword>
<dbReference type="InterPro" id="IPR024072">
    <property type="entry name" value="DHFR-like_dom_sf"/>
</dbReference>
<dbReference type="OrthoDB" id="9800865at2"/>
<evidence type="ECO:0000259" key="4">
    <source>
        <dbReference type="Pfam" id="PF01872"/>
    </source>
</evidence>
<dbReference type="Gene3D" id="3.40.430.10">
    <property type="entry name" value="Dihydrofolate Reductase, subunit A"/>
    <property type="match status" value="1"/>
</dbReference>
<dbReference type="InterPro" id="IPR050765">
    <property type="entry name" value="Riboflavin_Biosynth_HTPR"/>
</dbReference>
<dbReference type="AlphaFoldDB" id="A0A3D1JHW3"/>
<protein>
    <submittedName>
        <fullName evidence="5">GTP cyclohydrolase</fullName>
    </submittedName>
</protein>
<dbReference type="EMBL" id="DPBP01000037">
    <property type="protein sequence ID" value="HCE18092.1"/>
    <property type="molecule type" value="Genomic_DNA"/>
</dbReference>
<dbReference type="Proteomes" id="UP000264141">
    <property type="component" value="Unassembled WGS sequence"/>
</dbReference>
<keyword evidence="5" id="KW-0378">Hydrolase</keyword>
<dbReference type="GO" id="GO:0009231">
    <property type="term" value="P:riboflavin biosynthetic process"/>
    <property type="evidence" value="ECO:0007669"/>
    <property type="project" value="InterPro"/>
</dbReference>
<evidence type="ECO:0000256" key="2">
    <source>
        <dbReference type="ARBA" id="ARBA00022857"/>
    </source>
</evidence>
<dbReference type="GO" id="GO:0008703">
    <property type="term" value="F:5-amino-6-(5-phosphoribosylamino)uracil reductase activity"/>
    <property type="evidence" value="ECO:0007669"/>
    <property type="project" value="InterPro"/>
</dbReference>
<dbReference type="PANTHER" id="PTHR38011">
    <property type="entry name" value="DIHYDROFOLATE REDUCTASE FAMILY PROTEIN (AFU_ORTHOLOGUE AFUA_8G06820)"/>
    <property type="match status" value="1"/>
</dbReference>
<comment type="caution">
    <text evidence="5">The sequence shown here is derived from an EMBL/GenBank/DDBJ whole genome shotgun (WGS) entry which is preliminary data.</text>
</comment>
<feature type="domain" description="Bacterial bifunctional deaminase-reductase C-terminal" evidence="4">
    <location>
        <begin position="21"/>
        <end position="226"/>
    </location>
</feature>
<dbReference type="STRING" id="229919.GCA_001050195_01897"/>
<keyword evidence="3" id="KW-0560">Oxidoreductase</keyword>
<sequence length="249" mass="27526">MDVLHGLTQDIYHRSDRLGRPVVTLSYAQSLDGSLTTQANMRLMISGAESKLLTHQLRAVHQGILIGIGTLLTDNPRLTARLAGGPHPQPVILDGSLRTPSDCALMQREDLKPWIFCREDVPVEREQILAEKGARIFRVKSEEEDGRLSLGEILRSLKKHGMSSVMVEGGAEVIASFLLSRLVDQVVITIAPFWAGGVQVRGNFLREGQLPEIIDPQMMQLGRDMVIWGLLGEGNHEAQDAVFHGARRN</sequence>
<reference evidence="5 6" key="1">
    <citation type="journal article" date="2018" name="Nat. Biotechnol.">
        <title>A standardized bacterial taxonomy based on genome phylogeny substantially revises the tree of life.</title>
        <authorList>
            <person name="Parks D.H."/>
            <person name="Chuvochina M."/>
            <person name="Waite D.W."/>
            <person name="Rinke C."/>
            <person name="Skarshewski A."/>
            <person name="Chaumeil P.A."/>
            <person name="Hugenholtz P."/>
        </authorList>
    </citation>
    <scope>NUCLEOTIDE SEQUENCE [LARGE SCALE GENOMIC DNA]</scope>
    <source>
        <strain evidence="5">UBA8781</strain>
    </source>
</reference>
<evidence type="ECO:0000313" key="6">
    <source>
        <dbReference type="Proteomes" id="UP000264141"/>
    </source>
</evidence>
<evidence type="ECO:0000256" key="1">
    <source>
        <dbReference type="ARBA" id="ARBA00005104"/>
    </source>
</evidence>
<dbReference type="SUPFAM" id="SSF53597">
    <property type="entry name" value="Dihydrofolate reductase-like"/>
    <property type="match status" value="1"/>
</dbReference>
<dbReference type="Pfam" id="PF01872">
    <property type="entry name" value="RibD_C"/>
    <property type="match status" value="1"/>
</dbReference>